<feature type="compositionally biased region" description="Basic and acidic residues" evidence="2">
    <location>
        <begin position="391"/>
        <end position="406"/>
    </location>
</feature>
<reference evidence="3 4" key="1">
    <citation type="journal article" date="2018" name="IMA Fungus">
        <title>IMA Genome-F 9: Draft genome sequence of Annulohypoxylon stygium, Aspergillus mulundensis, Berkeleyomyces basicola (syn. Thielaviopsis basicola), Ceratocystis smalleyi, two Cercospora beticola strains, Coleophoma cylindrospora, Fusarium fracticaudum, Phialophora cf. hyalina, and Morchella septimelata.</title>
        <authorList>
            <person name="Wingfield B.D."/>
            <person name="Bills G.F."/>
            <person name="Dong Y."/>
            <person name="Huang W."/>
            <person name="Nel W.J."/>
            <person name="Swalarsk-Parry B.S."/>
            <person name="Vaghefi N."/>
            <person name="Wilken P.M."/>
            <person name="An Z."/>
            <person name="de Beer Z.W."/>
            <person name="De Vos L."/>
            <person name="Chen L."/>
            <person name="Duong T.A."/>
            <person name="Gao Y."/>
            <person name="Hammerbacher A."/>
            <person name="Kikkert J.R."/>
            <person name="Li Y."/>
            <person name="Li H."/>
            <person name="Li K."/>
            <person name="Li Q."/>
            <person name="Liu X."/>
            <person name="Ma X."/>
            <person name="Naidoo K."/>
            <person name="Pethybridge S.J."/>
            <person name="Sun J."/>
            <person name="Steenkamp E.T."/>
            <person name="van der Nest M.A."/>
            <person name="van Wyk S."/>
            <person name="Wingfield M.J."/>
            <person name="Xiong C."/>
            <person name="Yue Q."/>
            <person name="Zhang X."/>
        </authorList>
    </citation>
    <scope>NUCLEOTIDE SEQUENCE [LARGE SCALE GENOMIC DNA]</scope>
    <source>
        <strain evidence="3 4">BP 5553</strain>
    </source>
</reference>
<dbReference type="RefSeq" id="XP_031867151.1">
    <property type="nucleotide sequence ID" value="XM_032016860.1"/>
</dbReference>
<dbReference type="CDD" id="cd00067">
    <property type="entry name" value="GAL4"/>
    <property type="match status" value="1"/>
</dbReference>
<dbReference type="OrthoDB" id="3560115at2759"/>
<accession>A0A370TG49</accession>
<name>A0A370TG49_9HELO</name>
<dbReference type="GO" id="GO:0000981">
    <property type="term" value="F:DNA-binding transcription factor activity, RNA polymerase II-specific"/>
    <property type="evidence" value="ECO:0007669"/>
    <property type="project" value="InterPro"/>
</dbReference>
<evidence type="ECO:0000256" key="1">
    <source>
        <dbReference type="ARBA" id="ARBA00023242"/>
    </source>
</evidence>
<dbReference type="SUPFAM" id="SSF57701">
    <property type="entry name" value="Zn2/Cys6 DNA-binding domain"/>
    <property type="match status" value="1"/>
</dbReference>
<dbReference type="GO" id="GO:0008270">
    <property type="term" value="F:zinc ion binding"/>
    <property type="evidence" value="ECO:0007669"/>
    <property type="project" value="InterPro"/>
</dbReference>
<dbReference type="EMBL" id="NPIC01000008">
    <property type="protein sequence ID" value="RDL33869.1"/>
    <property type="molecule type" value="Genomic_DNA"/>
</dbReference>
<evidence type="ECO:0000313" key="4">
    <source>
        <dbReference type="Proteomes" id="UP000254866"/>
    </source>
</evidence>
<feature type="region of interest" description="Disordered" evidence="2">
    <location>
        <begin position="228"/>
        <end position="316"/>
    </location>
</feature>
<comment type="caution">
    <text evidence="3">The sequence shown here is derived from an EMBL/GenBank/DDBJ whole genome shotgun (WGS) entry which is preliminary data.</text>
</comment>
<organism evidence="3 4">
    <name type="scientific">Venustampulla echinocandica</name>
    <dbReference type="NCBI Taxonomy" id="2656787"/>
    <lineage>
        <taxon>Eukaryota</taxon>
        <taxon>Fungi</taxon>
        <taxon>Dikarya</taxon>
        <taxon>Ascomycota</taxon>
        <taxon>Pezizomycotina</taxon>
        <taxon>Leotiomycetes</taxon>
        <taxon>Helotiales</taxon>
        <taxon>Pleuroascaceae</taxon>
        <taxon>Venustampulla</taxon>
    </lineage>
</organism>
<sequence>MGPSSHVLSNLDLGDLSSIRRVMAALSYNLTHIVLNPGRPEVKCLRGHEAETVATILFTIQFYPDHTLLLHATLLFIDVIEGSDEDVRRAVEQYVGVTSERAVTMPWMDEDNYFIAEWQFFKARGCERMSREQLVKAAPAAFYRNQVISTLRAQQLEVIAAQTNRRVIDIPAKEAIAPLPQGPFPDGIQTFNSGACDNCVRKNRFCNRIEPFCWECRSTWTTCGYSSASAGPRVLPPRVEPNSGNEVKNILSSSDGDDHDNKVKIDDADEDETEVETADDDSSYEASGEYSPGDDDVGIYEDDSEEPPTIAGRLKRSRVEKRLSLRSATVTSNFQMPTTEHSSGSELSDAPSDEENPFSDLESEAEQDDQEMIGTEGSSTGVQQLRSQQRMRPEMEGNSRDGEMRDSAASGVKDGNLPAITALYTSFTDRAIDDGTLDRTPPLINEPSPAKRIITFQTETSHRDTSVTTTIATYHYLGFTDWNNLSSVKKLRAWRSEIITRFFGRRRRDYERWTEIERDALFTVLRIHVNEHGENGPRIDWADIAKQLNVICEGKRQKAKEITAEVVYQFTDNRGVVRQARILSVPLGKPRMAPARDGEGVRLAMMQFTHPLAAEIVRELNMGDEED</sequence>
<feature type="compositionally biased region" description="Acidic residues" evidence="2">
    <location>
        <begin position="351"/>
        <end position="371"/>
    </location>
</feature>
<keyword evidence="4" id="KW-1185">Reference proteome</keyword>
<feature type="compositionally biased region" description="Polar residues" evidence="2">
    <location>
        <begin position="242"/>
        <end position="254"/>
    </location>
</feature>
<keyword evidence="1" id="KW-0539">Nucleus</keyword>
<evidence type="ECO:0000313" key="3">
    <source>
        <dbReference type="EMBL" id="RDL33869.1"/>
    </source>
</evidence>
<feature type="compositionally biased region" description="Polar residues" evidence="2">
    <location>
        <begin position="328"/>
        <end position="346"/>
    </location>
</feature>
<dbReference type="Proteomes" id="UP000254866">
    <property type="component" value="Unassembled WGS sequence"/>
</dbReference>
<feature type="compositionally biased region" description="Polar residues" evidence="2">
    <location>
        <begin position="376"/>
        <end position="390"/>
    </location>
</feature>
<feature type="compositionally biased region" description="Acidic residues" evidence="2">
    <location>
        <begin position="267"/>
        <end position="283"/>
    </location>
</feature>
<evidence type="ECO:0008006" key="5">
    <source>
        <dbReference type="Google" id="ProtNLM"/>
    </source>
</evidence>
<evidence type="ECO:0000256" key="2">
    <source>
        <dbReference type="SAM" id="MobiDB-lite"/>
    </source>
</evidence>
<gene>
    <name evidence="3" type="ORF">BP5553_08237</name>
</gene>
<dbReference type="AlphaFoldDB" id="A0A370TG49"/>
<dbReference type="InterPro" id="IPR036864">
    <property type="entry name" value="Zn2-C6_fun-type_DNA-bd_sf"/>
</dbReference>
<proteinExistence type="predicted"/>
<feature type="compositionally biased region" description="Acidic residues" evidence="2">
    <location>
        <begin position="292"/>
        <end position="306"/>
    </location>
</feature>
<dbReference type="InterPro" id="IPR001138">
    <property type="entry name" value="Zn2Cys6_DnaBD"/>
</dbReference>
<protein>
    <recommendedName>
        <fullName evidence="5">Zn(2)-C6 fungal-type domain-containing protein</fullName>
    </recommendedName>
</protein>
<feature type="region of interest" description="Disordered" evidence="2">
    <location>
        <begin position="328"/>
        <end position="413"/>
    </location>
</feature>
<dbReference type="GeneID" id="43601086"/>